<organism evidence="8 9">
    <name type="scientific">Limulus polyphemus</name>
    <name type="common">Atlantic horseshoe crab</name>
    <dbReference type="NCBI Taxonomy" id="6850"/>
    <lineage>
        <taxon>Eukaryota</taxon>
        <taxon>Metazoa</taxon>
        <taxon>Ecdysozoa</taxon>
        <taxon>Arthropoda</taxon>
        <taxon>Chelicerata</taxon>
        <taxon>Merostomata</taxon>
        <taxon>Xiphosura</taxon>
        <taxon>Limulidae</taxon>
        <taxon>Limulus</taxon>
    </lineage>
</organism>
<evidence type="ECO:0000256" key="2">
    <source>
        <dbReference type="ARBA" id="ARBA00022617"/>
    </source>
</evidence>
<dbReference type="GeneID" id="106467837"/>
<keyword evidence="3 7" id="KW-0479">Metal-binding</keyword>
<accession>A0ABM1T785</accession>
<evidence type="ECO:0000256" key="3">
    <source>
        <dbReference type="ARBA" id="ARBA00022723"/>
    </source>
</evidence>
<keyword evidence="4 7" id="KW-0560">Oxidoreductase</keyword>
<dbReference type="PANTHER" id="PTHR24289">
    <property type="entry name" value="STEROID 17-ALPHA-HYDROXYLASE/17,20 LYASE"/>
    <property type="match status" value="1"/>
</dbReference>
<dbReference type="InterPro" id="IPR017972">
    <property type="entry name" value="Cyt_P450_CS"/>
</dbReference>
<reference evidence="9" key="1">
    <citation type="submission" date="2025-08" db="UniProtKB">
        <authorList>
            <consortium name="RefSeq"/>
        </authorList>
    </citation>
    <scope>IDENTIFICATION</scope>
    <source>
        <tissue evidence="9">Muscle</tissue>
    </source>
</reference>
<keyword evidence="6 7" id="KW-0503">Monooxygenase</keyword>
<comment type="similarity">
    <text evidence="1 7">Belongs to the cytochrome P450 family.</text>
</comment>
<dbReference type="InterPro" id="IPR036396">
    <property type="entry name" value="Cyt_P450_sf"/>
</dbReference>
<name>A0ABM1T785_LIMPO</name>
<dbReference type="Pfam" id="PF00067">
    <property type="entry name" value="p450"/>
    <property type="match status" value="1"/>
</dbReference>
<keyword evidence="2 7" id="KW-0349">Heme</keyword>
<evidence type="ECO:0000313" key="8">
    <source>
        <dbReference type="Proteomes" id="UP000694941"/>
    </source>
</evidence>
<protein>
    <submittedName>
        <fullName evidence="9">Cytochrome P450 1A1-like</fullName>
    </submittedName>
</protein>
<evidence type="ECO:0000256" key="4">
    <source>
        <dbReference type="ARBA" id="ARBA00023002"/>
    </source>
</evidence>
<evidence type="ECO:0000313" key="9">
    <source>
        <dbReference type="RefSeq" id="XP_022251741.1"/>
    </source>
</evidence>
<dbReference type="InterPro" id="IPR002401">
    <property type="entry name" value="Cyt_P450_E_grp-I"/>
</dbReference>
<dbReference type="InterPro" id="IPR001128">
    <property type="entry name" value="Cyt_P450"/>
</dbReference>
<dbReference type="RefSeq" id="XP_022251741.1">
    <property type="nucleotide sequence ID" value="XM_022396033.1"/>
</dbReference>
<evidence type="ECO:0000256" key="1">
    <source>
        <dbReference type="ARBA" id="ARBA00010617"/>
    </source>
</evidence>
<sequence length="371" mass="42833">MDLVREVQIHELFRKFQDKYGGLCTIWLGGEPNIVIGEWELMHEALVTKRADFIGRKQNLLARILADERTNLMCMDYSPAWEVLRKVAHSALRTFMANKNLPMIISENVDNAVNKMIKIKGPLDPEEYIRLSVSNIIATSAFGKRFDPDDLDFKNLKEAPELIFQEAKNGLPADLFPALRVFFLHGEMRLRHGYQKFLKVLYKEYNSHVQSYKEGTIRDFTDSILAAREEAKREGKLSSHYLTDDALSHIVVTLFGGGYKLPKRTSMLFNLTAPHLNEEYWPNPRVFKPERFLDADGNLTKARLVGFVPFGLGRRQCPGEKLSYCDIFLILSRLLQRCHVTLLKERENDLQPQPFGCISIPRNYEILVIER</sequence>
<gene>
    <name evidence="9" type="primary">LOC106467837</name>
</gene>
<keyword evidence="5 7" id="KW-0408">Iron</keyword>
<proteinExistence type="inferred from homology"/>
<keyword evidence="8" id="KW-1185">Reference proteome</keyword>
<dbReference type="PANTHER" id="PTHR24289:SF1">
    <property type="entry name" value="STEROID 17-ALPHA-HYDROXYLASE_17,20 LYASE"/>
    <property type="match status" value="1"/>
</dbReference>
<evidence type="ECO:0000256" key="5">
    <source>
        <dbReference type="ARBA" id="ARBA00023004"/>
    </source>
</evidence>
<evidence type="ECO:0000256" key="6">
    <source>
        <dbReference type="ARBA" id="ARBA00023033"/>
    </source>
</evidence>
<dbReference type="SUPFAM" id="SSF48264">
    <property type="entry name" value="Cytochrome P450"/>
    <property type="match status" value="1"/>
</dbReference>
<dbReference type="Gene3D" id="1.10.630.10">
    <property type="entry name" value="Cytochrome P450"/>
    <property type="match status" value="2"/>
</dbReference>
<dbReference type="PRINTS" id="PR00463">
    <property type="entry name" value="EP450I"/>
</dbReference>
<dbReference type="PROSITE" id="PS00086">
    <property type="entry name" value="CYTOCHROME_P450"/>
    <property type="match status" value="1"/>
</dbReference>
<dbReference type="Proteomes" id="UP000694941">
    <property type="component" value="Unplaced"/>
</dbReference>
<evidence type="ECO:0000256" key="7">
    <source>
        <dbReference type="RuleBase" id="RU000461"/>
    </source>
</evidence>